<dbReference type="AlphaFoldDB" id="A0AAV0BGM3"/>
<feature type="transmembrane region" description="Helical" evidence="1">
    <location>
        <begin position="214"/>
        <end position="236"/>
    </location>
</feature>
<proteinExistence type="predicted"/>
<sequence>MLYKLRVLQTDPKVESHNYLIAISERRIPDGGTVYGDKYKPMTETSKKEIASIYDILSKLAKQAFSVIEHYKPKGQKIGHQKAYSTKDLPRKNENCNKDQLLKSVEEKFIVEYCSALGTLEKIMNREGQVYLKRDLQLWIKKLLRVLNHLALFSSEINEEGKRIVRNLLGNHNSLETLKNFLLKLIEPDFAKGDYTGLMDLIDQQTHSIGVDKIWNGTIILQFSFFLYPIIGIVIIF</sequence>
<protein>
    <submittedName>
        <fullName evidence="2">Expressed protein</fullName>
    </submittedName>
</protein>
<keyword evidence="1" id="KW-0472">Membrane</keyword>
<name>A0AAV0BGM3_PHAPC</name>
<organism evidence="2 3">
    <name type="scientific">Phakopsora pachyrhizi</name>
    <name type="common">Asian soybean rust disease fungus</name>
    <dbReference type="NCBI Taxonomy" id="170000"/>
    <lineage>
        <taxon>Eukaryota</taxon>
        <taxon>Fungi</taxon>
        <taxon>Dikarya</taxon>
        <taxon>Basidiomycota</taxon>
        <taxon>Pucciniomycotina</taxon>
        <taxon>Pucciniomycetes</taxon>
        <taxon>Pucciniales</taxon>
        <taxon>Phakopsoraceae</taxon>
        <taxon>Phakopsora</taxon>
    </lineage>
</organism>
<evidence type="ECO:0000313" key="2">
    <source>
        <dbReference type="EMBL" id="CAH7685387.1"/>
    </source>
</evidence>
<evidence type="ECO:0000256" key="1">
    <source>
        <dbReference type="SAM" id="Phobius"/>
    </source>
</evidence>
<keyword evidence="1" id="KW-0812">Transmembrane</keyword>
<keyword evidence="3" id="KW-1185">Reference proteome</keyword>
<comment type="caution">
    <text evidence="2">The sequence shown here is derived from an EMBL/GenBank/DDBJ whole genome shotgun (WGS) entry which is preliminary data.</text>
</comment>
<accession>A0AAV0BGM3</accession>
<keyword evidence="1" id="KW-1133">Transmembrane helix</keyword>
<dbReference type="Proteomes" id="UP001153365">
    <property type="component" value="Unassembled WGS sequence"/>
</dbReference>
<evidence type="ECO:0000313" key="3">
    <source>
        <dbReference type="Proteomes" id="UP001153365"/>
    </source>
</evidence>
<reference evidence="2" key="1">
    <citation type="submission" date="2022-06" db="EMBL/GenBank/DDBJ databases">
        <authorList>
            <consortium name="SYNGENTA / RWTH Aachen University"/>
        </authorList>
    </citation>
    <scope>NUCLEOTIDE SEQUENCE</scope>
</reference>
<gene>
    <name evidence="2" type="ORF">PPACK8108_LOCUS19902</name>
</gene>
<dbReference type="EMBL" id="CALTRL010005721">
    <property type="protein sequence ID" value="CAH7685387.1"/>
    <property type="molecule type" value="Genomic_DNA"/>
</dbReference>